<protein>
    <recommendedName>
        <fullName evidence="11">RING-type domain-containing protein</fullName>
    </recommendedName>
</protein>
<keyword evidence="2 10" id="KW-0812">Transmembrane</keyword>
<proteinExistence type="inferred from homology"/>
<dbReference type="SUPFAM" id="SSF57850">
    <property type="entry name" value="RING/U-box"/>
    <property type="match status" value="1"/>
</dbReference>
<dbReference type="InterPro" id="IPR013083">
    <property type="entry name" value="Znf_RING/FYVE/PHD"/>
</dbReference>
<dbReference type="GO" id="GO:0008270">
    <property type="term" value="F:zinc ion binding"/>
    <property type="evidence" value="ECO:0007669"/>
    <property type="project" value="UniProtKB-KW"/>
</dbReference>
<evidence type="ECO:0000313" key="12">
    <source>
        <dbReference type="EMBL" id="KAK4263247.1"/>
    </source>
</evidence>
<evidence type="ECO:0000256" key="9">
    <source>
        <dbReference type="PROSITE-ProRule" id="PRU00175"/>
    </source>
</evidence>
<comment type="subcellular location">
    <subcellularLocation>
        <location evidence="1">Membrane</location>
    </subcellularLocation>
</comment>
<evidence type="ECO:0000313" key="13">
    <source>
        <dbReference type="Proteomes" id="UP001293593"/>
    </source>
</evidence>
<comment type="similarity">
    <text evidence="8">Belongs to the RING-type zinc finger family. ATL subfamily.</text>
</comment>
<dbReference type="GO" id="GO:0016020">
    <property type="term" value="C:membrane"/>
    <property type="evidence" value="ECO:0007669"/>
    <property type="project" value="UniProtKB-SubCell"/>
</dbReference>
<keyword evidence="4 9" id="KW-0863">Zinc-finger</keyword>
<keyword evidence="5" id="KW-0862">Zinc</keyword>
<dbReference type="InterPro" id="IPR001841">
    <property type="entry name" value="Znf_RING"/>
</dbReference>
<accession>A0AAE1J3L5</accession>
<comment type="caution">
    <text evidence="12">The sequence shown here is derived from an EMBL/GenBank/DDBJ whole genome shotgun (WGS) entry which is preliminary data.</text>
</comment>
<evidence type="ECO:0000256" key="4">
    <source>
        <dbReference type="ARBA" id="ARBA00022771"/>
    </source>
</evidence>
<evidence type="ECO:0000256" key="2">
    <source>
        <dbReference type="ARBA" id="ARBA00022692"/>
    </source>
</evidence>
<evidence type="ECO:0000256" key="8">
    <source>
        <dbReference type="ARBA" id="ARBA00024209"/>
    </source>
</evidence>
<gene>
    <name evidence="12" type="ORF">QN277_028685</name>
</gene>
<evidence type="ECO:0000256" key="1">
    <source>
        <dbReference type="ARBA" id="ARBA00004370"/>
    </source>
</evidence>
<keyword evidence="3" id="KW-0479">Metal-binding</keyword>
<dbReference type="PANTHER" id="PTHR46539:SF1">
    <property type="entry name" value="E3 UBIQUITIN-PROTEIN LIGASE ATL42"/>
    <property type="match status" value="1"/>
</dbReference>
<dbReference type="Pfam" id="PF13639">
    <property type="entry name" value="zf-RING_2"/>
    <property type="match status" value="1"/>
</dbReference>
<evidence type="ECO:0000256" key="10">
    <source>
        <dbReference type="SAM" id="Phobius"/>
    </source>
</evidence>
<dbReference type="Proteomes" id="UP001293593">
    <property type="component" value="Unassembled WGS sequence"/>
</dbReference>
<organism evidence="12 13">
    <name type="scientific">Acacia crassicarpa</name>
    <name type="common">northern wattle</name>
    <dbReference type="NCBI Taxonomy" id="499986"/>
    <lineage>
        <taxon>Eukaryota</taxon>
        <taxon>Viridiplantae</taxon>
        <taxon>Streptophyta</taxon>
        <taxon>Embryophyta</taxon>
        <taxon>Tracheophyta</taxon>
        <taxon>Spermatophyta</taxon>
        <taxon>Magnoliopsida</taxon>
        <taxon>eudicotyledons</taxon>
        <taxon>Gunneridae</taxon>
        <taxon>Pentapetalae</taxon>
        <taxon>rosids</taxon>
        <taxon>fabids</taxon>
        <taxon>Fabales</taxon>
        <taxon>Fabaceae</taxon>
        <taxon>Caesalpinioideae</taxon>
        <taxon>mimosoid clade</taxon>
        <taxon>Acacieae</taxon>
        <taxon>Acacia</taxon>
    </lineage>
</organism>
<dbReference type="PROSITE" id="PS50089">
    <property type="entry name" value="ZF_RING_2"/>
    <property type="match status" value="1"/>
</dbReference>
<sequence length="191" mass="21994">MIYFLCLPFPSANISLPIILIAALLYHIFYFIYQIRVSRLRHHYSPAPANFPLESWIFERLPTSTYSSSSTVEAGEHNDPPLECVVCSDEFNEGDLLRVLPNCDHFFHLNCIDEWLRTNKTCPLCREVVKPPPIIMSRHENTEASTGEESQLENSSNVDFLQQIWCSRNSCPVIDLEQVIIEIPAEDHRQS</sequence>
<evidence type="ECO:0000256" key="5">
    <source>
        <dbReference type="ARBA" id="ARBA00022833"/>
    </source>
</evidence>
<dbReference type="Gene3D" id="3.30.40.10">
    <property type="entry name" value="Zinc/RING finger domain, C3HC4 (zinc finger)"/>
    <property type="match status" value="1"/>
</dbReference>
<keyword evidence="7 10" id="KW-0472">Membrane</keyword>
<feature type="transmembrane region" description="Helical" evidence="10">
    <location>
        <begin position="12"/>
        <end position="33"/>
    </location>
</feature>
<reference evidence="12" key="1">
    <citation type="submission" date="2023-10" db="EMBL/GenBank/DDBJ databases">
        <title>Chromosome-level genome of the transformable northern wattle, Acacia crassicarpa.</title>
        <authorList>
            <person name="Massaro I."/>
            <person name="Sinha N.R."/>
            <person name="Poethig S."/>
            <person name="Leichty A.R."/>
        </authorList>
    </citation>
    <scope>NUCLEOTIDE SEQUENCE</scope>
    <source>
        <strain evidence="12">Acra3RX</strain>
        <tissue evidence="12">Leaf</tissue>
    </source>
</reference>
<dbReference type="AlphaFoldDB" id="A0AAE1J3L5"/>
<name>A0AAE1J3L5_9FABA</name>
<dbReference type="SMART" id="SM00184">
    <property type="entry name" value="RING"/>
    <property type="match status" value="1"/>
</dbReference>
<keyword evidence="13" id="KW-1185">Reference proteome</keyword>
<evidence type="ECO:0000259" key="11">
    <source>
        <dbReference type="PROSITE" id="PS50089"/>
    </source>
</evidence>
<evidence type="ECO:0000256" key="7">
    <source>
        <dbReference type="ARBA" id="ARBA00023136"/>
    </source>
</evidence>
<dbReference type="CDD" id="cd16461">
    <property type="entry name" value="RING-H2_EL5-like"/>
    <property type="match status" value="1"/>
</dbReference>
<evidence type="ECO:0000256" key="3">
    <source>
        <dbReference type="ARBA" id="ARBA00022723"/>
    </source>
</evidence>
<dbReference type="EMBL" id="JAWXYG010000009">
    <property type="protein sequence ID" value="KAK4263247.1"/>
    <property type="molecule type" value="Genomic_DNA"/>
</dbReference>
<dbReference type="PANTHER" id="PTHR46539">
    <property type="entry name" value="E3 UBIQUITIN-PROTEIN LIGASE ATL42"/>
    <property type="match status" value="1"/>
</dbReference>
<feature type="domain" description="RING-type" evidence="11">
    <location>
        <begin position="84"/>
        <end position="126"/>
    </location>
</feature>
<keyword evidence="6 10" id="KW-1133">Transmembrane helix</keyword>
<evidence type="ECO:0000256" key="6">
    <source>
        <dbReference type="ARBA" id="ARBA00022989"/>
    </source>
</evidence>